<sequence length="347" mass="39852">MRRDSLFYRLFQKSPSLLFDLLPVSPSDAAAYRFDSVAIKEPKFEIDGVFLPPEGGDNRTVYFCEVQFQKDEKLYERLFGESFLYFYRQRHRFDDWQAVIIYPARTTEQTQTHPYRALLASDQVHRIYLDELGDPQDLPLGLGLILLTSANQTQATQQARTLVARAQQEITNTTEQQAIIELIITIMVYQFTHISRQEVEMILDIRLQDTRVYQEAREEGVQEGLAQERALLTRMLTRKVGKLSQSASLQVGQLSFRQLGDLGEALLEFQAMADLDTWLNQLTEKQTEVVKKLIQKLGALEASTSDQIKEISLSQLQLLEEAYKDFPSINDLTDWLQAQSKADATLS</sequence>
<dbReference type="Proteomes" id="UP000717364">
    <property type="component" value="Unassembled WGS sequence"/>
</dbReference>
<dbReference type="InterPro" id="IPR010106">
    <property type="entry name" value="RpnA"/>
</dbReference>
<dbReference type="InterPro" id="IPR025587">
    <property type="entry name" value="DUF4351"/>
</dbReference>
<comment type="caution">
    <text evidence="2">The sequence shown here is derived from an EMBL/GenBank/DDBJ whole genome shotgun (WGS) entry which is preliminary data.</text>
</comment>
<accession>A0A947DIG1</accession>
<dbReference type="Pfam" id="PF11103">
    <property type="entry name" value="DUF2887"/>
    <property type="match status" value="1"/>
</dbReference>
<dbReference type="PANTHER" id="PTHR35586:SF2">
    <property type="entry name" value="SLL1542 PROTEIN"/>
    <property type="match status" value="1"/>
</dbReference>
<dbReference type="AlphaFoldDB" id="A0A947DIG1"/>
<name>A0A947DIG1_9CYAN</name>
<protein>
    <submittedName>
        <fullName evidence="2">Rpn family recombination-promoting nuclease/putative transposase</fullName>
    </submittedName>
</protein>
<evidence type="ECO:0000313" key="2">
    <source>
        <dbReference type="EMBL" id="MBT9317618.1"/>
    </source>
</evidence>
<reference evidence="2" key="1">
    <citation type="submission" date="2020-11" db="EMBL/GenBank/DDBJ databases">
        <authorList>
            <person name="Konstantinou D."/>
            <person name="Gkelis S."/>
            <person name="Popin R."/>
            <person name="Fewer D."/>
            <person name="Sivonen K."/>
        </authorList>
    </citation>
    <scope>NUCLEOTIDE SEQUENCE</scope>
    <source>
        <strain evidence="2">TAU-MAC 1115</strain>
    </source>
</reference>
<reference evidence="2" key="2">
    <citation type="journal article" date="2021" name="Mar. Drugs">
        <title>Genome Reduction and Secondary Metabolism of the Marine Sponge-Associated Cyanobacterium Leptothoe.</title>
        <authorList>
            <person name="Konstantinou D."/>
            <person name="Popin R.V."/>
            <person name="Fewer D.P."/>
            <person name="Sivonen K."/>
            <person name="Gkelis S."/>
        </authorList>
    </citation>
    <scope>NUCLEOTIDE SEQUENCE</scope>
    <source>
        <strain evidence="2">TAU-MAC 1115</strain>
    </source>
</reference>
<gene>
    <name evidence="2" type="ORF">IXB50_19535</name>
</gene>
<feature type="domain" description="DUF4351" evidence="1">
    <location>
        <begin position="284"/>
        <end position="336"/>
    </location>
</feature>
<proteinExistence type="predicted"/>
<dbReference type="InterPro" id="IPR022573">
    <property type="entry name" value="DUF2887"/>
</dbReference>
<dbReference type="NCBIfam" id="TIGR01784">
    <property type="entry name" value="T_den_put_tspse"/>
    <property type="match status" value="1"/>
</dbReference>
<organism evidence="2 3">
    <name type="scientific">Leptothoe spongobia TAU-MAC 1115</name>
    <dbReference type="NCBI Taxonomy" id="1967444"/>
    <lineage>
        <taxon>Bacteria</taxon>
        <taxon>Bacillati</taxon>
        <taxon>Cyanobacteriota</taxon>
        <taxon>Cyanophyceae</taxon>
        <taxon>Nodosilineales</taxon>
        <taxon>Cymatolegaceae</taxon>
        <taxon>Leptothoe</taxon>
        <taxon>Leptothoe spongobia</taxon>
    </lineage>
</organism>
<dbReference type="PANTHER" id="PTHR35586">
    <property type="entry name" value="SLL1691 PROTEIN"/>
    <property type="match status" value="1"/>
</dbReference>
<dbReference type="EMBL" id="JADOES010000052">
    <property type="protein sequence ID" value="MBT9317618.1"/>
    <property type="molecule type" value="Genomic_DNA"/>
</dbReference>
<evidence type="ECO:0000313" key="3">
    <source>
        <dbReference type="Proteomes" id="UP000717364"/>
    </source>
</evidence>
<feature type="domain" description="DUF4351" evidence="1">
    <location>
        <begin position="219"/>
        <end position="279"/>
    </location>
</feature>
<dbReference type="RefSeq" id="WP_215610683.1">
    <property type="nucleotide sequence ID" value="NZ_JADOES010000052.1"/>
</dbReference>
<evidence type="ECO:0000259" key="1">
    <source>
        <dbReference type="Pfam" id="PF14261"/>
    </source>
</evidence>
<dbReference type="Pfam" id="PF14261">
    <property type="entry name" value="DUF4351"/>
    <property type="match status" value="2"/>
</dbReference>
<keyword evidence="3" id="KW-1185">Reference proteome</keyword>